<dbReference type="AlphaFoldDB" id="A0AAD8Z420"/>
<dbReference type="EMBL" id="JAROKS010000020">
    <property type="protein sequence ID" value="KAK1791169.1"/>
    <property type="molecule type" value="Genomic_DNA"/>
</dbReference>
<protein>
    <submittedName>
        <fullName evidence="1">Uncharacterized protein</fullName>
    </submittedName>
</protein>
<dbReference type="Proteomes" id="UP001239994">
    <property type="component" value="Unassembled WGS sequence"/>
</dbReference>
<keyword evidence="2" id="KW-1185">Reference proteome</keyword>
<organism evidence="1 2">
    <name type="scientific">Electrophorus voltai</name>
    <dbReference type="NCBI Taxonomy" id="2609070"/>
    <lineage>
        <taxon>Eukaryota</taxon>
        <taxon>Metazoa</taxon>
        <taxon>Chordata</taxon>
        <taxon>Craniata</taxon>
        <taxon>Vertebrata</taxon>
        <taxon>Euteleostomi</taxon>
        <taxon>Actinopterygii</taxon>
        <taxon>Neopterygii</taxon>
        <taxon>Teleostei</taxon>
        <taxon>Ostariophysi</taxon>
        <taxon>Gymnotiformes</taxon>
        <taxon>Gymnotoidei</taxon>
        <taxon>Gymnotidae</taxon>
        <taxon>Electrophorus</taxon>
    </lineage>
</organism>
<accession>A0AAD8Z420</accession>
<evidence type="ECO:0000313" key="2">
    <source>
        <dbReference type="Proteomes" id="UP001239994"/>
    </source>
</evidence>
<sequence length="115" mass="13051">MRWTDQLVAALKNALDDADWDMFRCRTDDVSKFTEAVVRFIGKLVDNTIPRATIKTFPNKKPWVDKTIHVALNSCTAPYNAGIISGSIDEYKSVAYGVRRVVIEAKLRYGRKLQS</sequence>
<evidence type="ECO:0000313" key="1">
    <source>
        <dbReference type="EMBL" id="KAK1791169.1"/>
    </source>
</evidence>
<gene>
    <name evidence="1" type="ORF">P4O66_002197</name>
</gene>
<comment type="caution">
    <text evidence="1">The sequence shown here is derived from an EMBL/GenBank/DDBJ whole genome shotgun (WGS) entry which is preliminary data.</text>
</comment>
<name>A0AAD8Z420_9TELE</name>
<reference evidence="1" key="1">
    <citation type="submission" date="2023-03" db="EMBL/GenBank/DDBJ databases">
        <title>Electrophorus voltai genome.</title>
        <authorList>
            <person name="Bian C."/>
        </authorList>
    </citation>
    <scope>NUCLEOTIDE SEQUENCE</scope>
    <source>
        <strain evidence="1">CB-2022</strain>
        <tissue evidence="1">Muscle</tissue>
    </source>
</reference>
<proteinExistence type="predicted"/>